<keyword evidence="1 5" id="KW-0479">Metal-binding</keyword>
<dbReference type="PANTHER" id="PTHR24212">
    <property type="entry name" value="ZYXIN/TRIP6"/>
    <property type="match status" value="1"/>
</dbReference>
<keyword evidence="4 5" id="KW-0440">LIM domain</keyword>
<evidence type="ECO:0000313" key="8">
    <source>
        <dbReference type="EMBL" id="ACD74900.1"/>
    </source>
</evidence>
<dbReference type="EMBL" id="EU683040">
    <property type="protein sequence ID" value="ACD74900.1"/>
    <property type="molecule type" value="mRNA"/>
</dbReference>
<evidence type="ECO:0000256" key="2">
    <source>
        <dbReference type="ARBA" id="ARBA00022737"/>
    </source>
</evidence>
<protein>
    <submittedName>
        <fullName evidence="8">Paxillin-like protein</fullName>
    </submittedName>
</protein>
<accession>B3GE04</accession>
<dbReference type="GO" id="GO:0046872">
    <property type="term" value="F:metal ion binding"/>
    <property type="evidence" value="ECO:0007669"/>
    <property type="project" value="UniProtKB-KW"/>
</dbReference>
<dbReference type="GO" id="GO:0030695">
    <property type="term" value="F:GTPase regulator activity"/>
    <property type="evidence" value="ECO:0007669"/>
    <property type="project" value="UniProtKB-ARBA"/>
</dbReference>
<sequence>MTSVSRLRISDILPPIKCSNCEEYVQLSKMGEHICEKTREGYQENFKNYGYSSSFPEASKSPLERNKEVNGMGLYTTSHNKSVSSSDTGYKEEGIDKKGYREKRHIFERLNTITPGPLGVGDGSNYREGKCMESERSSKDFMLKKEVHDKSWKKRSARLQPYRWPNSASSQSSICTFDSSPIEKNHVELMSQRKNKEYMEINYEQMISPTCENIEKMLTLKDKSNLTEYTRDRNSLCSEKKSKTKNENHIRRNSRKKSKFPDENSERYSIEWARRDKELSSKFIEKTPNSIISIQEFNNKNIHSKPFNEKKIYNNNKHGHFFERNSNSTAFSTSSNISRDEKISSCSISSPNSEISVSTLQEQKGISKNELHVNSFDKPLNNMENPLYMSHVRSDDTLAFHMNNTRKNNVKNKYLSDFYCKKCNKYIEGKSIRCSDGKISGRFHRECFKCFNPNCQKLFTTSEVYVFEGEPFCSKHYHMLNNSLCAACGEGIEGKCFQTETNDKYHFYCFTCYSCKKPLNGEYFDIDGKAYCEKDVAKLLTLKMLPYQRLEKRETKILTMGVF</sequence>
<keyword evidence="3 5" id="KW-0862">Zinc</keyword>
<dbReference type="PROSITE" id="PS00478">
    <property type="entry name" value="LIM_DOMAIN_1"/>
    <property type="match status" value="1"/>
</dbReference>
<proteinExistence type="evidence at transcript level"/>
<evidence type="ECO:0000259" key="7">
    <source>
        <dbReference type="PROSITE" id="PS50023"/>
    </source>
</evidence>
<reference evidence="8" key="1">
    <citation type="submission" date="2008-04" db="EMBL/GenBank/DDBJ databases">
        <title>Substrate analysis of Pneumocystis carinii protein kinases PcCbk1 and PcSte20 by yeast proteome microarray screening yields potentially important protein substrates involved in signaling in Pneumocystis carinii biology.</title>
        <authorList>
            <person name="Kottom T.J."/>
            <person name="Limper A.H."/>
        </authorList>
    </citation>
    <scope>NUCLEOTIDE SEQUENCE</scope>
</reference>
<dbReference type="VEuPathDB" id="FungiDB:T552_04112"/>
<dbReference type="SMART" id="SM00132">
    <property type="entry name" value="LIM"/>
    <property type="match status" value="2"/>
</dbReference>
<evidence type="ECO:0000256" key="6">
    <source>
        <dbReference type="SAM" id="MobiDB-lite"/>
    </source>
</evidence>
<evidence type="ECO:0000256" key="3">
    <source>
        <dbReference type="ARBA" id="ARBA00022833"/>
    </source>
</evidence>
<feature type="domain" description="LIM zinc-binding" evidence="7">
    <location>
        <begin position="483"/>
        <end position="542"/>
    </location>
</feature>
<feature type="region of interest" description="Disordered" evidence="6">
    <location>
        <begin position="230"/>
        <end position="264"/>
    </location>
</feature>
<keyword evidence="2" id="KW-0677">Repeat</keyword>
<dbReference type="CDD" id="cd08368">
    <property type="entry name" value="LIM"/>
    <property type="match status" value="1"/>
</dbReference>
<dbReference type="AlphaFoldDB" id="B3GE04"/>
<name>B3GE04_PNECA</name>
<dbReference type="Gene3D" id="2.10.110.10">
    <property type="entry name" value="Cysteine Rich Protein"/>
    <property type="match status" value="2"/>
</dbReference>
<dbReference type="PROSITE" id="PS50023">
    <property type="entry name" value="LIM_DOMAIN_2"/>
    <property type="match status" value="1"/>
</dbReference>
<gene>
    <name evidence="8" type="primary">PXL1</name>
</gene>
<dbReference type="PANTHER" id="PTHR24212:SF8">
    <property type="entry name" value="LIM ZINC FINGER DOMAIN CONTAINING PROTEIN"/>
    <property type="match status" value="1"/>
</dbReference>
<feature type="compositionally biased region" description="Basic and acidic residues" evidence="6">
    <location>
        <begin position="230"/>
        <end position="250"/>
    </location>
</feature>
<evidence type="ECO:0000256" key="5">
    <source>
        <dbReference type="PROSITE-ProRule" id="PRU00125"/>
    </source>
</evidence>
<dbReference type="InterPro" id="IPR001781">
    <property type="entry name" value="Znf_LIM"/>
</dbReference>
<evidence type="ECO:0000256" key="1">
    <source>
        <dbReference type="ARBA" id="ARBA00022723"/>
    </source>
</evidence>
<dbReference type="Pfam" id="PF00412">
    <property type="entry name" value="LIM"/>
    <property type="match status" value="2"/>
</dbReference>
<evidence type="ECO:0000256" key="4">
    <source>
        <dbReference type="ARBA" id="ARBA00023038"/>
    </source>
</evidence>
<dbReference type="SUPFAM" id="SSF57716">
    <property type="entry name" value="Glucocorticoid receptor-like (DNA-binding domain)"/>
    <property type="match status" value="2"/>
</dbReference>
<organism evidence="8">
    <name type="scientific">Pneumocystis carinii</name>
    <dbReference type="NCBI Taxonomy" id="4754"/>
    <lineage>
        <taxon>Eukaryota</taxon>
        <taxon>Fungi</taxon>
        <taxon>Dikarya</taxon>
        <taxon>Ascomycota</taxon>
        <taxon>Taphrinomycotina</taxon>
        <taxon>Pneumocystomycetes</taxon>
        <taxon>Pneumocystaceae</taxon>
        <taxon>Pneumocystis</taxon>
    </lineage>
</organism>